<feature type="region of interest" description="Disordered" evidence="1">
    <location>
        <begin position="276"/>
        <end position="299"/>
    </location>
</feature>
<dbReference type="AlphaFoldDB" id="A0A9P3GSQ0"/>
<gene>
    <name evidence="2" type="ORF">PsYK624_167220</name>
</gene>
<sequence length="299" mass="33464">MLDLIGVEKKRGQKIVLPDPLADGEPARVVNGAELFSPRWKEGISCDVNHRFIEATVDRVVRNQKTNPTLDAAHATPAHLRQGAETYYNTLRDVYKAQVDETAAAKAQVKQENTKVNIRRHRRCDGLRQAVPAFRERYGYDDTVGLEQLLHTDCVSSEHSQKEGRDGDDDSGDEGAVLEVQGKNWRSDPYVRILAALEMIAREIRGRKSRSAAKRRVRGPAERDYDGPPPKGNPPYSFCVSHDWAVRTGHADGRLAVLEDPDDFTIFRVEIRDEDLPARLRRGQPGNTGDDGYGGDVEN</sequence>
<feature type="compositionally biased region" description="Basic residues" evidence="1">
    <location>
        <begin position="208"/>
        <end position="218"/>
    </location>
</feature>
<evidence type="ECO:0000313" key="2">
    <source>
        <dbReference type="EMBL" id="GJF00434.1"/>
    </source>
</evidence>
<reference evidence="2 3" key="1">
    <citation type="submission" date="2021-08" db="EMBL/GenBank/DDBJ databases">
        <title>Draft Genome Sequence of Phanerochaete sordida strain YK-624.</title>
        <authorList>
            <person name="Mori T."/>
            <person name="Dohra H."/>
            <person name="Suzuki T."/>
            <person name="Kawagishi H."/>
            <person name="Hirai H."/>
        </authorList>
    </citation>
    <scope>NUCLEOTIDE SEQUENCE [LARGE SCALE GENOMIC DNA]</scope>
    <source>
        <strain evidence="2 3">YK-624</strain>
    </source>
</reference>
<dbReference type="Proteomes" id="UP000703269">
    <property type="component" value="Unassembled WGS sequence"/>
</dbReference>
<comment type="caution">
    <text evidence="2">The sequence shown here is derived from an EMBL/GenBank/DDBJ whole genome shotgun (WGS) entry which is preliminary data.</text>
</comment>
<dbReference type="EMBL" id="BPQB01000154">
    <property type="protein sequence ID" value="GJF00434.1"/>
    <property type="molecule type" value="Genomic_DNA"/>
</dbReference>
<name>A0A9P3GSQ0_9APHY</name>
<keyword evidence="3" id="KW-1185">Reference proteome</keyword>
<feature type="compositionally biased region" description="Gly residues" evidence="1">
    <location>
        <begin position="289"/>
        <end position="299"/>
    </location>
</feature>
<accession>A0A9P3GSQ0</accession>
<protein>
    <submittedName>
        <fullName evidence="2">Uncharacterized protein</fullName>
    </submittedName>
</protein>
<evidence type="ECO:0000256" key="1">
    <source>
        <dbReference type="SAM" id="MobiDB-lite"/>
    </source>
</evidence>
<proteinExistence type="predicted"/>
<feature type="region of interest" description="Disordered" evidence="1">
    <location>
        <begin position="155"/>
        <end position="175"/>
    </location>
</feature>
<evidence type="ECO:0000313" key="3">
    <source>
        <dbReference type="Proteomes" id="UP000703269"/>
    </source>
</evidence>
<feature type="region of interest" description="Disordered" evidence="1">
    <location>
        <begin position="208"/>
        <end position="234"/>
    </location>
</feature>
<dbReference type="OrthoDB" id="2735528at2759"/>
<organism evidence="2 3">
    <name type="scientific">Phanerochaete sordida</name>
    <dbReference type="NCBI Taxonomy" id="48140"/>
    <lineage>
        <taxon>Eukaryota</taxon>
        <taxon>Fungi</taxon>
        <taxon>Dikarya</taxon>
        <taxon>Basidiomycota</taxon>
        <taxon>Agaricomycotina</taxon>
        <taxon>Agaricomycetes</taxon>
        <taxon>Polyporales</taxon>
        <taxon>Phanerochaetaceae</taxon>
        <taxon>Phanerochaete</taxon>
    </lineage>
</organism>